<keyword evidence="2" id="KW-1133">Transmembrane helix</keyword>
<dbReference type="GO" id="GO:0004519">
    <property type="term" value="F:endonuclease activity"/>
    <property type="evidence" value="ECO:0007669"/>
    <property type="project" value="UniProtKB-KW"/>
</dbReference>
<dbReference type="EMBL" id="JAQZAO010000006">
    <property type="protein sequence ID" value="MDD7966894.1"/>
    <property type="molecule type" value="Genomic_DNA"/>
</dbReference>
<feature type="region of interest" description="Disordered" evidence="1">
    <location>
        <begin position="1"/>
        <end position="24"/>
    </location>
</feature>
<evidence type="ECO:0000256" key="2">
    <source>
        <dbReference type="SAM" id="Phobius"/>
    </source>
</evidence>
<protein>
    <submittedName>
        <fullName evidence="4">Endonuclease/exonuclease/phosphatase family protein</fullName>
    </submittedName>
</protein>
<evidence type="ECO:0000259" key="3">
    <source>
        <dbReference type="Pfam" id="PF03372"/>
    </source>
</evidence>
<organism evidence="4 5">
    <name type="scientific">Actinomycetospora lemnae</name>
    <dbReference type="NCBI Taxonomy" id="3019891"/>
    <lineage>
        <taxon>Bacteria</taxon>
        <taxon>Bacillati</taxon>
        <taxon>Actinomycetota</taxon>
        <taxon>Actinomycetes</taxon>
        <taxon>Pseudonocardiales</taxon>
        <taxon>Pseudonocardiaceae</taxon>
        <taxon>Actinomycetospora</taxon>
    </lineage>
</organism>
<gene>
    <name evidence="4" type="ORF">PGB27_16275</name>
</gene>
<feature type="transmembrane region" description="Helical" evidence="2">
    <location>
        <begin position="42"/>
        <end position="62"/>
    </location>
</feature>
<keyword evidence="2" id="KW-0472">Membrane</keyword>
<name>A0ABT5SVR6_9PSEU</name>
<evidence type="ECO:0000256" key="1">
    <source>
        <dbReference type="SAM" id="MobiDB-lite"/>
    </source>
</evidence>
<reference evidence="4 5" key="1">
    <citation type="submission" date="2023-02" db="EMBL/GenBank/DDBJ databases">
        <title>Genome sequencing required for Actinomycetospora new species description.</title>
        <authorList>
            <person name="Saimee Y."/>
            <person name="Duangmal K."/>
        </authorList>
    </citation>
    <scope>NUCLEOTIDE SEQUENCE [LARGE SCALE GENOMIC DNA]</scope>
    <source>
        <strain evidence="4 5">DW7H6</strain>
    </source>
</reference>
<keyword evidence="4" id="KW-0540">Nuclease</keyword>
<dbReference type="Gene3D" id="3.60.10.10">
    <property type="entry name" value="Endonuclease/exonuclease/phosphatase"/>
    <property type="match status" value="1"/>
</dbReference>
<evidence type="ECO:0000313" key="4">
    <source>
        <dbReference type="EMBL" id="MDD7966894.1"/>
    </source>
</evidence>
<keyword evidence="4" id="KW-0378">Hydrolase</keyword>
<feature type="transmembrane region" description="Helical" evidence="2">
    <location>
        <begin position="74"/>
        <end position="93"/>
    </location>
</feature>
<accession>A0ABT5SVR6</accession>
<dbReference type="InterPro" id="IPR005135">
    <property type="entry name" value="Endo/exonuclease/phosphatase"/>
</dbReference>
<feature type="domain" description="Endonuclease/exonuclease/phosphatase" evidence="3">
    <location>
        <begin position="145"/>
        <end position="351"/>
    </location>
</feature>
<feature type="transmembrane region" description="Helical" evidence="2">
    <location>
        <begin position="99"/>
        <end position="117"/>
    </location>
</feature>
<evidence type="ECO:0000313" key="5">
    <source>
        <dbReference type="Proteomes" id="UP001300763"/>
    </source>
</evidence>
<dbReference type="SUPFAM" id="SSF56219">
    <property type="entry name" value="DNase I-like"/>
    <property type="match status" value="1"/>
</dbReference>
<sequence>MPRTGAATGERGGARAPRGQGSGVGSVLGAARRRFEAPGPGAIGAAVVLGLPAAVVMFSDLLGIDHRTPFVQTIAFRPQLAAGTVVFAVLVAVVARRSWPTALALGLVGVLGLAMVLPRAVGSGQTGATGGPELTVLTASAYLSRADPDALARLITSRTPDVVVLPEARGDLRESLQEALVDESGGEEGTSGYRVYAADAESDDSPMTVFVRRELGRPTVTPNRDTEFPSLIVDLADVDGRAVRVVATHPQSPKPGDTNAWRRDVAALSRWCTGERPTVVAGDLNATLDHAELREAIAGCTDAASDVGAGLMGTWPAAAPRLLGVQIDHVLVSGGPTAREVDIVDVPGSDHRGILARVGLG</sequence>
<feature type="compositionally biased region" description="Low complexity" evidence="1">
    <location>
        <begin position="1"/>
        <end position="19"/>
    </location>
</feature>
<comment type="caution">
    <text evidence="4">The sequence shown here is derived from an EMBL/GenBank/DDBJ whole genome shotgun (WGS) entry which is preliminary data.</text>
</comment>
<dbReference type="RefSeq" id="WP_274201421.1">
    <property type="nucleotide sequence ID" value="NZ_JAQZAO010000006.1"/>
</dbReference>
<keyword evidence="5" id="KW-1185">Reference proteome</keyword>
<dbReference type="Proteomes" id="UP001300763">
    <property type="component" value="Unassembled WGS sequence"/>
</dbReference>
<keyword evidence="4" id="KW-0255">Endonuclease</keyword>
<keyword evidence="2" id="KW-0812">Transmembrane</keyword>
<dbReference type="Pfam" id="PF03372">
    <property type="entry name" value="Exo_endo_phos"/>
    <property type="match status" value="1"/>
</dbReference>
<dbReference type="InterPro" id="IPR036691">
    <property type="entry name" value="Endo/exonu/phosph_ase_sf"/>
</dbReference>
<proteinExistence type="predicted"/>